<dbReference type="GO" id="GO:0009228">
    <property type="term" value="P:thiamine biosynthetic process"/>
    <property type="evidence" value="ECO:0007669"/>
    <property type="project" value="UniProtKB-KW"/>
</dbReference>
<evidence type="ECO:0000256" key="10">
    <source>
        <dbReference type="HAMAP-Rule" id="MF_00097"/>
    </source>
</evidence>
<evidence type="ECO:0000256" key="12">
    <source>
        <dbReference type="RuleBase" id="RU004253"/>
    </source>
</evidence>
<keyword evidence="6 10" id="KW-0784">Thiamine biosynthesis</keyword>
<dbReference type="STRING" id="1346286.SAMN05444362_101313"/>
<dbReference type="EMBL" id="FQUC01000001">
    <property type="protein sequence ID" value="SHE43056.1"/>
    <property type="molecule type" value="Genomic_DNA"/>
</dbReference>
<evidence type="ECO:0000313" key="15">
    <source>
        <dbReference type="Proteomes" id="UP000184480"/>
    </source>
</evidence>
<feature type="binding site" evidence="10">
    <location>
        <position position="109"/>
    </location>
    <ligand>
        <name>4-amino-2-methyl-5-(diphosphooxymethyl)pyrimidine</name>
        <dbReference type="ChEBI" id="CHEBI:57841"/>
    </ligand>
</feature>
<accession>A0A1M4TF18</accession>
<dbReference type="RefSeq" id="WP_062175407.1">
    <property type="nucleotide sequence ID" value="NZ_BBXL01000001.1"/>
</dbReference>
<dbReference type="InterPro" id="IPR036206">
    <property type="entry name" value="ThiamineP_synth_sf"/>
</dbReference>
<comment type="cofactor">
    <cofactor evidence="10">
        <name>Mg(2+)</name>
        <dbReference type="ChEBI" id="CHEBI:18420"/>
    </cofactor>
    <text evidence="10">Binds 1 Mg(2+) ion per subunit.</text>
</comment>
<proteinExistence type="inferred from homology"/>
<comment type="similarity">
    <text evidence="10 11">Belongs to the thiamine-phosphate synthase family.</text>
</comment>
<feature type="binding site" evidence="10">
    <location>
        <begin position="135"/>
        <end position="137"/>
    </location>
    <ligand>
        <name>2-[(2R,5Z)-2-carboxy-4-methylthiazol-5(2H)-ylidene]ethyl phosphate</name>
        <dbReference type="ChEBI" id="CHEBI:62899"/>
    </ligand>
</feature>
<evidence type="ECO:0000256" key="4">
    <source>
        <dbReference type="ARBA" id="ARBA00022723"/>
    </source>
</evidence>
<dbReference type="NCBIfam" id="TIGR00693">
    <property type="entry name" value="thiE"/>
    <property type="match status" value="1"/>
</dbReference>
<feature type="domain" description="Thiamine phosphate synthase/TenI" evidence="13">
    <location>
        <begin position="8"/>
        <end position="189"/>
    </location>
</feature>
<dbReference type="GO" id="GO:0005737">
    <property type="term" value="C:cytoplasm"/>
    <property type="evidence" value="ECO:0007669"/>
    <property type="project" value="TreeGrafter"/>
</dbReference>
<dbReference type="InterPro" id="IPR022998">
    <property type="entry name" value="ThiamineP_synth_TenI"/>
</dbReference>
<dbReference type="AlphaFoldDB" id="A0A1M4TF18"/>
<dbReference type="PANTHER" id="PTHR20857:SF23">
    <property type="entry name" value="THIAMINE BIOSYNTHETIC BIFUNCTIONAL ENZYME"/>
    <property type="match status" value="1"/>
</dbReference>
<dbReference type="HAMAP" id="MF_00097">
    <property type="entry name" value="TMP_synthase"/>
    <property type="match status" value="1"/>
</dbReference>
<evidence type="ECO:0000313" key="14">
    <source>
        <dbReference type="EMBL" id="SHE43056.1"/>
    </source>
</evidence>
<keyword evidence="5 10" id="KW-0460">Magnesium</keyword>
<feature type="binding site" evidence="10">
    <location>
        <begin position="186"/>
        <end position="187"/>
    </location>
    <ligand>
        <name>2-[(2R,5Z)-2-carboxy-4-methylthiazol-5(2H)-ylidene]ethyl phosphate</name>
        <dbReference type="ChEBI" id="CHEBI:62899"/>
    </ligand>
</feature>
<dbReference type="GO" id="GO:0000287">
    <property type="term" value="F:magnesium ion binding"/>
    <property type="evidence" value="ECO:0007669"/>
    <property type="project" value="UniProtKB-UniRule"/>
</dbReference>
<feature type="binding site" evidence="10">
    <location>
        <position position="138"/>
    </location>
    <ligand>
        <name>4-amino-2-methyl-5-(diphosphooxymethyl)pyrimidine</name>
        <dbReference type="ChEBI" id="CHEBI:57841"/>
    </ligand>
</feature>
<comment type="catalytic activity">
    <reaction evidence="7 10 11">
        <text>4-methyl-5-(2-phosphooxyethyl)-thiazole + 4-amino-2-methyl-5-(diphosphooxymethyl)pyrimidine + H(+) = thiamine phosphate + diphosphate</text>
        <dbReference type="Rhea" id="RHEA:22328"/>
        <dbReference type="ChEBI" id="CHEBI:15378"/>
        <dbReference type="ChEBI" id="CHEBI:33019"/>
        <dbReference type="ChEBI" id="CHEBI:37575"/>
        <dbReference type="ChEBI" id="CHEBI:57841"/>
        <dbReference type="ChEBI" id="CHEBI:58296"/>
        <dbReference type="EC" id="2.5.1.3"/>
    </reaction>
</comment>
<keyword evidence="4 10" id="KW-0479">Metal-binding</keyword>
<comment type="catalytic activity">
    <reaction evidence="9 10 11">
        <text>2-[(2R,5Z)-2-carboxy-4-methylthiazol-5(2H)-ylidene]ethyl phosphate + 4-amino-2-methyl-5-(diphosphooxymethyl)pyrimidine + 2 H(+) = thiamine phosphate + CO2 + diphosphate</text>
        <dbReference type="Rhea" id="RHEA:47844"/>
        <dbReference type="ChEBI" id="CHEBI:15378"/>
        <dbReference type="ChEBI" id="CHEBI:16526"/>
        <dbReference type="ChEBI" id="CHEBI:33019"/>
        <dbReference type="ChEBI" id="CHEBI:37575"/>
        <dbReference type="ChEBI" id="CHEBI:57841"/>
        <dbReference type="ChEBI" id="CHEBI:62899"/>
        <dbReference type="EC" id="2.5.1.3"/>
    </reaction>
</comment>
<feature type="binding site" evidence="10">
    <location>
        <position position="166"/>
    </location>
    <ligand>
        <name>2-[(2R,5Z)-2-carboxy-4-methylthiazol-5(2H)-ylidene]ethyl phosphate</name>
        <dbReference type="ChEBI" id="CHEBI:62899"/>
    </ligand>
</feature>
<dbReference type="SUPFAM" id="SSF51391">
    <property type="entry name" value="Thiamin phosphate synthase"/>
    <property type="match status" value="1"/>
</dbReference>
<feature type="binding site" evidence="10">
    <location>
        <begin position="38"/>
        <end position="42"/>
    </location>
    <ligand>
        <name>4-amino-2-methyl-5-(diphosphooxymethyl)pyrimidine</name>
        <dbReference type="ChEBI" id="CHEBI:57841"/>
    </ligand>
</feature>
<name>A0A1M4TF18_9BACT</name>
<evidence type="ECO:0000256" key="2">
    <source>
        <dbReference type="ARBA" id="ARBA00005165"/>
    </source>
</evidence>
<evidence type="ECO:0000256" key="11">
    <source>
        <dbReference type="RuleBase" id="RU003826"/>
    </source>
</evidence>
<comment type="pathway">
    <text evidence="2 10 12">Cofactor biosynthesis; thiamine diphosphate biosynthesis; thiamine phosphate from 4-amino-2-methyl-5-diphosphomethylpyrimidine and 4-methyl-5-(2-phosphoethyl)-thiazole: step 1/1.</text>
</comment>
<keyword evidence="3 10" id="KW-0808">Transferase</keyword>
<sequence>MKDFDLSLYLVTDRSLSLNRPLEYVVEEAVKGGVTMVQLREKDCSSKEFYELAVRLKICLKPYKIPLIINDRLDIALACDAEGLHIGQEDIPCAIARKLFGKHKIIGLSVENVQDAIDANKLDVDYIGISPVFNTSTKTDTAQALGLDGIRKITQISMFPSVGIGGINTGNAREIIQAGADGISVVSAIMSAKEPLQAASQLSEIITLSKKNIDI</sequence>
<evidence type="ECO:0000256" key="7">
    <source>
        <dbReference type="ARBA" id="ARBA00047334"/>
    </source>
</evidence>
<evidence type="ECO:0000256" key="9">
    <source>
        <dbReference type="ARBA" id="ARBA00047883"/>
    </source>
</evidence>
<evidence type="ECO:0000256" key="1">
    <source>
        <dbReference type="ARBA" id="ARBA00003814"/>
    </source>
</evidence>
<dbReference type="OrthoDB" id="9812206at2"/>
<gene>
    <name evidence="10" type="primary">thiE</name>
    <name evidence="14" type="ORF">SAMN05444362_101313</name>
</gene>
<dbReference type="UniPathway" id="UPA00060">
    <property type="reaction ID" value="UER00141"/>
</dbReference>
<evidence type="ECO:0000256" key="6">
    <source>
        <dbReference type="ARBA" id="ARBA00022977"/>
    </source>
</evidence>
<comment type="catalytic activity">
    <reaction evidence="8 10 11">
        <text>2-(2-carboxy-4-methylthiazol-5-yl)ethyl phosphate + 4-amino-2-methyl-5-(diphosphooxymethyl)pyrimidine + 2 H(+) = thiamine phosphate + CO2 + diphosphate</text>
        <dbReference type="Rhea" id="RHEA:47848"/>
        <dbReference type="ChEBI" id="CHEBI:15378"/>
        <dbReference type="ChEBI" id="CHEBI:16526"/>
        <dbReference type="ChEBI" id="CHEBI:33019"/>
        <dbReference type="ChEBI" id="CHEBI:37575"/>
        <dbReference type="ChEBI" id="CHEBI:57841"/>
        <dbReference type="ChEBI" id="CHEBI:62890"/>
        <dbReference type="EC" id="2.5.1.3"/>
    </reaction>
</comment>
<dbReference type="InterPro" id="IPR013785">
    <property type="entry name" value="Aldolase_TIM"/>
</dbReference>
<dbReference type="FunFam" id="3.20.20.70:FF:000096">
    <property type="entry name" value="Thiamine-phosphate synthase"/>
    <property type="match status" value="1"/>
</dbReference>
<dbReference type="GO" id="GO:0004789">
    <property type="term" value="F:thiamine-phosphate diphosphorylase activity"/>
    <property type="evidence" value="ECO:0007669"/>
    <property type="project" value="UniProtKB-UniRule"/>
</dbReference>
<dbReference type="CDD" id="cd00564">
    <property type="entry name" value="TMP_TenI"/>
    <property type="match status" value="1"/>
</dbReference>
<feature type="binding site" evidence="10">
    <location>
        <position position="71"/>
    </location>
    <ligand>
        <name>Mg(2+)</name>
        <dbReference type="ChEBI" id="CHEBI:18420"/>
    </ligand>
</feature>
<protein>
    <recommendedName>
        <fullName evidence="10">Thiamine-phosphate synthase</fullName>
        <shortName evidence="10">TP synthase</shortName>
        <shortName evidence="10">TPS</shortName>
        <ecNumber evidence="10">2.5.1.3</ecNumber>
    </recommendedName>
    <alternativeName>
        <fullName evidence="10">Thiamine-phosphate pyrophosphorylase</fullName>
        <shortName evidence="10">TMP pyrophosphorylase</shortName>
        <shortName evidence="10">TMP-PPase</shortName>
    </alternativeName>
</protein>
<dbReference type="Pfam" id="PF02581">
    <property type="entry name" value="TMP-TENI"/>
    <property type="match status" value="1"/>
</dbReference>
<evidence type="ECO:0000256" key="3">
    <source>
        <dbReference type="ARBA" id="ARBA00022679"/>
    </source>
</evidence>
<reference evidence="15" key="1">
    <citation type="submission" date="2016-11" db="EMBL/GenBank/DDBJ databases">
        <authorList>
            <person name="Varghese N."/>
            <person name="Submissions S."/>
        </authorList>
    </citation>
    <scope>NUCLEOTIDE SEQUENCE [LARGE SCALE GENOMIC DNA]</scope>
    <source>
        <strain evidence="15">DSM 27370</strain>
    </source>
</reference>
<organism evidence="14 15">
    <name type="scientific">Dysgonomonas macrotermitis</name>
    <dbReference type="NCBI Taxonomy" id="1346286"/>
    <lineage>
        <taxon>Bacteria</taxon>
        <taxon>Pseudomonadati</taxon>
        <taxon>Bacteroidota</taxon>
        <taxon>Bacteroidia</taxon>
        <taxon>Bacteroidales</taxon>
        <taxon>Dysgonomonadaceae</taxon>
        <taxon>Dysgonomonas</taxon>
    </lineage>
</organism>
<dbReference type="Gene3D" id="3.20.20.70">
    <property type="entry name" value="Aldolase class I"/>
    <property type="match status" value="1"/>
</dbReference>
<evidence type="ECO:0000256" key="5">
    <source>
        <dbReference type="ARBA" id="ARBA00022842"/>
    </source>
</evidence>
<feature type="binding site" evidence="10">
    <location>
        <position position="90"/>
    </location>
    <ligand>
        <name>Mg(2+)</name>
        <dbReference type="ChEBI" id="CHEBI:18420"/>
    </ligand>
</feature>
<keyword evidence="15" id="KW-1185">Reference proteome</keyword>
<comment type="function">
    <text evidence="1 10">Condenses 4-methyl-5-(beta-hydroxyethyl)thiazole monophosphate (THZ-P) and 2-methyl-4-amino-5-hydroxymethyl pyrimidine pyrophosphate (HMP-PP) to form thiamine monophosphate (TMP).</text>
</comment>
<evidence type="ECO:0000259" key="13">
    <source>
        <dbReference type="Pfam" id="PF02581"/>
    </source>
</evidence>
<dbReference type="EC" id="2.5.1.3" evidence="10"/>
<dbReference type="Proteomes" id="UP000184480">
    <property type="component" value="Unassembled WGS sequence"/>
</dbReference>
<dbReference type="GO" id="GO:0009229">
    <property type="term" value="P:thiamine diphosphate biosynthetic process"/>
    <property type="evidence" value="ECO:0007669"/>
    <property type="project" value="UniProtKB-UniRule"/>
</dbReference>
<feature type="binding site" evidence="10">
    <location>
        <position position="70"/>
    </location>
    <ligand>
        <name>4-amino-2-methyl-5-(diphosphooxymethyl)pyrimidine</name>
        <dbReference type="ChEBI" id="CHEBI:57841"/>
    </ligand>
</feature>
<evidence type="ECO:0000256" key="8">
    <source>
        <dbReference type="ARBA" id="ARBA00047851"/>
    </source>
</evidence>
<dbReference type="PANTHER" id="PTHR20857">
    <property type="entry name" value="THIAMINE-PHOSPHATE PYROPHOSPHORYLASE"/>
    <property type="match status" value="1"/>
</dbReference>
<dbReference type="InterPro" id="IPR034291">
    <property type="entry name" value="TMP_synthase"/>
</dbReference>